<feature type="chain" id="PRO_5036927511" evidence="5">
    <location>
        <begin position="32"/>
        <end position="967"/>
    </location>
</feature>
<dbReference type="InterPro" id="IPR036942">
    <property type="entry name" value="Beta-barrel_TonB_sf"/>
</dbReference>
<keyword evidence="2 4" id="KW-0472">Membrane</keyword>
<evidence type="ECO:0000259" key="6">
    <source>
        <dbReference type="Pfam" id="PF00593"/>
    </source>
</evidence>
<evidence type="ECO:0000256" key="2">
    <source>
        <dbReference type="ARBA" id="ARBA00023136"/>
    </source>
</evidence>
<comment type="similarity">
    <text evidence="4">Belongs to the TonB-dependent receptor family.</text>
</comment>
<keyword evidence="3" id="KW-0998">Cell outer membrane</keyword>
<evidence type="ECO:0000313" key="8">
    <source>
        <dbReference type="EMBL" id="GFZ83519.1"/>
    </source>
</evidence>
<dbReference type="Pfam" id="PF07715">
    <property type="entry name" value="Plug"/>
    <property type="match status" value="1"/>
</dbReference>
<name>A0A916QLR0_9GAMM</name>
<protein>
    <submittedName>
        <fullName evidence="8">TonB-dependent receptor</fullName>
    </submittedName>
</protein>
<gene>
    <name evidence="8" type="ORF">GCM10011403_28890</name>
</gene>
<keyword evidence="5" id="KW-0732">Signal</keyword>
<proteinExistence type="inferred from homology"/>
<dbReference type="Pfam" id="PF00593">
    <property type="entry name" value="TonB_dep_Rec_b-barrel"/>
    <property type="match status" value="1"/>
</dbReference>
<evidence type="ECO:0000256" key="3">
    <source>
        <dbReference type="ARBA" id="ARBA00023237"/>
    </source>
</evidence>
<accession>A0A916QLR0</accession>
<feature type="domain" description="TonB-dependent receptor-like beta-barrel" evidence="6">
    <location>
        <begin position="407"/>
        <end position="931"/>
    </location>
</feature>
<dbReference type="SUPFAM" id="SSF56935">
    <property type="entry name" value="Porins"/>
    <property type="match status" value="1"/>
</dbReference>
<keyword evidence="9" id="KW-1185">Reference proteome</keyword>
<keyword evidence="8" id="KW-0675">Receptor</keyword>
<dbReference type="InterPro" id="IPR037066">
    <property type="entry name" value="Plug_dom_sf"/>
</dbReference>
<evidence type="ECO:0000256" key="4">
    <source>
        <dbReference type="RuleBase" id="RU003357"/>
    </source>
</evidence>
<dbReference type="OrthoDB" id="176248at2"/>
<dbReference type="RefSeq" id="WP_068810726.1">
    <property type="nucleotide sequence ID" value="NZ_BMIY01000014.1"/>
</dbReference>
<reference evidence="8" key="1">
    <citation type="journal article" date="2014" name="Int. J. Syst. Evol. Microbiol.">
        <title>Complete genome sequence of Corynebacterium casei LMG S-19264T (=DSM 44701T), isolated from a smear-ripened cheese.</title>
        <authorList>
            <consortium name="US DOE Joint Genome Institute (JGI-PGF)"/>
            <person name="Walter F."/>
            <person name="Albersmeier A."/>
            <person name="Kalinowski J."/>
            <person name="Ruckert C."/>
        </authorList>
    </citation>
    <scope>NUCLEOTIDE SEQUENCE</scope>
    <source>
        <strain evidence="8">CGMCC 1.15425</strain>
    </source>
</reference>
<dbReference type="Proteomes" id="UP000627715">
    <property type="component" value="Unassembled WGS sequence"/>
</dbReference>
<evidence type="ECO:0000256" key="1">
    <source>
        <dbReference type="ARBA" id="ARBA00004442"/>
    </source>
</evidence>
<sequence>MDRLRLTKRGLLRRLVQLNACLAILPLAVHAQQETTESEDIEEVVVTGSFIRNSAFAQNSPVDTVSQSDLFESGAPSMSNYIRDMTYTQNTDVVSNVLATQDGSQDSVGASFNLRGLGENSTLTLVDGIRTIAASVSTSVPEIAIERLELVLDGGSALYGSDAVAGVVNIIPMKEFEGFRTRTFYQRTQDGAMEDMNLSAMWGKSFDNDVSYVGAFEARTKTPLMQYERPREWMMDDGSSVSGSPGTWRQNVGADPNINLYQSHGGTLEGSLLVDPACGTFNDGYPGHGQGKFPTPSGVPVGSFCRFEYTSMFAYSAESTDYNAYNTLTWEASDWLRFNATLNNAYRVSSLRTTSTTAVNGNNRAALIVRADHPANPWGFDVSPYTWRPIAHSYTHLPQHLDPGDGAREYEFHTSVNRLKVGAEYDISDSWVGYTYYSKQEMKSMSDSYSVHLGKLQLALEGQGGPNGNEYWNPFGTSDPRHPNFDPALGNSEELTNWIFERDANFVTSRDYLDIFETVATGDVVDLWAGTVQMALGYQWRDLEENNYANPFDAAGWDYNTVIGAPLPKDERFFSETRAIFAEFQIPLLETVDLQVAGRHEEFTDFGLETTTPKVALRWEALPSLAVRASWGESFLAPTPSQARPFVQGENCGEIFDGQDPFTGQQLTGGAQCSSGNPALGPETSEIRNFGFTWEPSGQLDGLSLSMDYQEIEYTDRIRSLTEEDTVAFQFQQFVAETGVSAGSYDPTPGSATRQQADAWLRQYSQNPSAPVVRDEDGNVQFVYRQDTNISSVWVDLFDVKARYTLNTNDWGTFAATLQSTYYETYEYEGLFGGRQPALGLQNADTGIVPPLPQYKANLRVNWFRDNQSASIAVNYWDNVEFDAVAIDRYGDGWTAPDTIEGEARTDVRYAIILDDYLNSEFTVSVGVNNIFNERPQQLPISGGFESRLSTPWGRQFWMSVEWLPGF</sequence>
<evidence type="ECO:0000256" key="5">
    <source>
        <dbReference type="SAM" id="SignalP"/>
    </source>
</evidence>
<comment type="caution">
    <text evidence="8">The sequence shown here is derived from an EMBL/GenBank/DDBJ whole genome shotgun (WGS) entry which is preliminary data.</text>
</comment>
<feature type="signal peptide" evidence="5">
    <location>
        <begin position="1"/>
        <end position="31"/>
    </location>
</feature>
<dbReference type="InterPro" id="IPR012910">
    <property type="entry name" value="Plug_dom"/>
</dbReference>
<dbReference type="InterPro" id="IPR000531">
    <property type="entry name" value="Beta-barrel_TonB"/>
</dbReference>
<dbReference type="PANTHER" id="PTHR47234">
    <property type="match status" value="1"/>
</dbReference>
<dbReference type="Gene3D" id="2.40.170.20">
    <property type="entry name" value="TonB-dependent receptor, beta-barrel domain"/>
    <property type="match status" value="1"/>
</dbReference>
<dbReference type="Gene3D" id="2.170.130.10">
    <property type="entry name" value="TonB-dependent receptor, plug domain"/>
    <property type="match status" value="1"/>
</dbReference>
<evidence type="ECO:0000313" key="9">
    <source>
        <dbReference type="Proteomes" id="UP000627715"/>
    </source>
</evidence>
<feature type="domain" description="TonB-dependent receptor plug" evidence="7">
    <location>
        <begin position="61"/>
        <end position="167"/>
    </location>
</feature>
<comment type="subcellular location">
    <subcellularLocation>
        <location evidence="1 4">Cell outer membrane</location>
    </subcellularLocation>
</comment>
<keyword evidence="4" id="KW-0798">TonB box</keyword>
<dbReference type="GO" id="GO:0009279">
    <property type="term" value="C:cell outer membrane"/>
    <property type="evidence" value="ECO:0007669"/>
    <property type="project" value="UniProtKB-SubCell"/>
</dbReference>
<dbReference type="PANTHER" id="PTHR47234:SF3">
    <property type="entry name" value="SECRETIN_TONB SHORT N-TERMINAL DOMAIN-CONTAINING PROTEIN"/>
    <property type="match status" value="1"/>
</dbReference>
<organism evidence="8 9">
    <name type="scientific">Pseudohongiella nitratireducens</name>
    <dbReference type="NCBI Taxonomy" id="1768907"/>
    <lineage>
        <taxon>Bacteria</taxon>
        <taxon>Pseudomonadati</taxon>
        <taxon>Pseudomonadota</taxon>
        <taxon>Gammaproteobacteria</taxon>
        <taxon>Pseudomonadales</taxon>
        <taxon>Pseudohongiellaceae</taxon>
        <taxon>Pseudohongiella</taxon>
    </lineage>
</organism>
<evidence type="ECO:0000259" key="7">
    <source>
        <dbReference type="Pfam" id="PF07715"/>
    </source>
</evidence>
<reference evidence="8" key="2">
    <citation type="submission" date="2020-09" db="EMBL/GenBank/DDBJ databases">
        <authorList>
            <person name="Sun Q."/>
            <person name="Zhou Y."/>
        </authorList>
    </citation>
    <scope>NUCLEOTIDE SEQUENCE</scope>
    <source>
        <strain evidence="8">CGMCC 1.15425</strain>
    </source>
</reference>
<dbReference type="AlphaFoldDB" id="A0A916QLR0"/>
<dbReference type="EMBL" id="BMIY01000014">
    <property type="protein sequence ID" value="GFZ83519.1"/>
    <property type="molecule type" value="Genomic_DNA"/>
</dbReference>